<comment type="subcellular location">
    <subcellularLocation>
        <location evidence="1">Cell membrane</location>
        <topology evidence="1">Multi-pass membrane protein</topology>
    </subcellularLocation>
</comment>
<reference evidence="10 11" key="1">
    <citation type="journal article" date="2015" name="Genome Announc.">
        <title>Complete Genome Sequence of a Novel Bacterium within the Family Rhodocyclaceae That Degrades Polycyclic Aromatic Hydrocarbons.</title>
        <authorList>
            <person name="Singleton D.R."/>
            <person name="Dickey A.N."/>
            <person name="Scholl E.H."/>
            <person name="Wright F.A."/>
            <person name="Aitken M.D."/>
        </authorList>
    </citation>
    <scope>NUCLEOTIDE SEQUENCE [LARGE SCALE GENOMIC DNA]</scope>
    <source>
        <strain evidence="11">PG1-Ca6</strain>
    </source>
</reference>
<feature type="transmembrane region" description="Helical" evidence="7">
    <location>
        <begin position="20"/>
        <end position="39"/>
    </location>
</feature>
<evidence type="ECO:0000256" key="6">
    <source>
        <dbReference type="SAM" id="Coils"/>
    </source>
</evidence>
<dbReference type="GO" id="GO:0004713">
    <property type="term" value="F:protein tyrosine kinase activity"/>
    <property type="evidence" value="ECO:0007669"/>
    <property type="project" value="TreeGrafter"/>
</dbReference>
<dbReference type="GO" id="GO:0005886">
    <property type="term" value="C:plasma membrane"/>
    <property type="evidence" value="ECO:0007669"/>
    <property type="project" value="UniProtKB-SubCell"/>
</dbReference>
<organism evidence="10 11">
    <name type="scientific">Rugosibacter aromaticivorans</name>
    <dbReference type="NCBI Taxonomy" id="1565605"/>
    <lineage>
        <taxon>Bacteria</taxon>
        <taxon>Pseudomonadati</taxon>
        <taxon>Pseudomonadota</taxon>
        <taxon>Betaproteobacteria</taxon>
        <taxon>Nitrosomonadales</taxon>
        <taxon>Sterolibacteriaceae</taxon>
        <taxon>Rugosibacter</taxon>
    </lineage>
</organism>
<evidence type="ECO:0000256" key="3">
    <source>
        <dbReference type="ARBA" id="ARBA00022692"/>
    </source>
</evidence>
<dbReference type="RefSeq" id="WP_202634879.1">
    <property type="nucleotide sequence ID" value="NZ_CP010554.1"/>
</dbReference>
<keyword evidence="3 7" id="KW-0812">Transmembrane</keyword>
<feature type="domain" description="Polysaccharide chain length determinant N-terminal" evidence="8">
    <location>
        <begin position="12"/>
        <end position="93"/>
    </location>
</feature>
<evidence type="ECO:0000256" key="1">
    <source>
        <dbReference type="ARBA" id="ARBA00004651"/>
    </source>
</evidence>
<dbReference type="EMBL" id="CP010554">
    <property type="protein sequence ID" value="AJP48836.1"/>
    <property type="molecule type" value="Genomic_DNA"/>
</dbReference>
<keyword evidence="4 7" id="KW-1133">Transmembrane helix</keyword>
<dbReference type="InterPro" id="IPR032807">
    <property type="entry name" value="GNVR"/>
</dbReference>
<evidence type="ECO:0000256" key="4">
    <source>
        <dbReference type="ARBA" id="ARBA00022989"/>
    </source>
</evidence>
<keyword evidence="11" id="KW-1185">Reference proteome</keyword>
<keyword evidence="6" id="KW-0175">Coiled coil</keyword>
<dbReference type="InterPro" id="IPR050445">
    <property type="entry name" value="Bact_polysacc_biosynth/exp"/>
</dbReference>
<dbReference type="PANTHER" id="PTHR32309">
    <property type="entry name" value="TYROSINE-PROTEIN KINASE"/>
    <property type="match status" value="1"/>
</dbReference>
<evidence type="ECO:0000259" key="9">
    <source>
        <dbReference type="Pfam" id="PF13807"/>
    </source>
</evidence>
<dbReference type="HOGENOM" id="CLU_009912_5_1_4"/>
<sequence>MDEVVRHIRLVLRGMWLHRWLGVAVAWVVGVVAGTAIFITPDKYEASARIYVDTDSVLKPLLSGLVVQGNTEQKIAILSRTLISRPNVEKLIRMADLDLGLKSVKDKESLIDHVIDTLKIKSVGRDNLYLIEYLDAVPETARKVVSSLTTIFVESGLGGNQSDSDSARKFIDDQIKVYQQKLEVAESLLKKFRLEHIDAQLDSEKDGGGRLNDLSNQLSQARLELREAENARSSLRQQILGVDGAGGSSGIISVPEIDSRIDAMKQNLDVLLQKFTEDYPDVRGARRVIKDLEEQKKREIESRRKQAASNVSSLTNSDSVSPQLKAALVTAESQIASLRARVAEYEARYARAIGNVKRLPEVEAEYAQLNRDYGIIKKNYDELVQRRESASISEGMSSVSSVAEFRLIDPPRVSPKPVAPNRMALLPLALLASLAAGVFACFVANQVRPTFSDARTLRELTGLPLLGAVSRFGTLTDKLRERKDRVMLLGGIGSLAAVYVVAILVSFIMISQAT</sequence>
<name>A0A0C5JN76_9PROT</name>
<evidence type="ECO:0000256" key="7">
    <source>
        <dbReference type="SAM" id="Phobius"/>
    </source>
</evidence>
<dbReference type="AlphaFoldDB" id="A0A0C5JN76"/>
<dbReference type="KEGG" id="rbu:PG1C_11150"/>
<dbReference type="PATRIC" id="fig|1565605.3.peg.2369"/>
<evidence type="ECO:0000259" key="8">
    <source>
        <dbReference type="Pfam" id="PF02706"/>
    </source>
</evidence>
<feature type="coiled-coil region" evidence="6">
    <location>
        <begin position="175"/>
        <end position="238"/>
    </location>
</feature>
<feature type="transmembrane region" description="Helical" evidence="7">
    <location>
        <begin position="424"/>
        <end position="445"/>
    </location>
</feature>
<feature type="coiled-coil region" evidence="6">
    <location>
        <begin position="282"/>
        <end position="355"/>
    </location>
</feature>
<dbReference type="Pfam" id="PF13807">
    <property type="entry name" value="GNVR"/>
    <property type="match status" value="1"/>
</dbReference>
<dbReference type="Proteomes" id="UP000061603">
    <property type="component" value="Chromosome"/>
</dbReference>
<evidence type="ECO:0000313" key="11">
    <source>
        <dbReference type="Proteomes" id="UP000061603"/>
    </source>
</evidence>
<dbReference type="InterPro" id="IPR014345">
    <property type="entry name" value="XrtA_polysacc_chain"/>
</dbReference>
<evidence type="ECO:0000313" key="10">
    <source>
        <dbReference type="EMBL" id="AJP48836.1"/>
    </source>
</evidence>
<proteinExistence type="predicted"/>
<evidence type="ECO:0000256" key="2">
    <source>
        <dbReference type="ARBA" id="ARBA00022475"/>
    </source>
</evidence>
<dbReference type="InterPro" id="IPR003856">
    <property type="entry name" value="LPS_length_determ_N"/>
</dbReference>
<keyword evidence="2" id="KW-1003">Cell membrane</keyword>
<gene>
    <name evidence="10" type="ORF">PG1C_11150</name>
</gene>
<dbReference type="PANTHER" id="PTHR32309:SF13">
    <property type="entry name" value="FERRIC ENTEROBACTIN TRANSPORT PROTEIN FEPE"/>
    <property type="match status" value="1"/>
</dbReference>
<dbReference type="STRING" id="1565605.PG1C_11150"/>
<keyword evidence="5 7" id="KW-0472">Membrane</keyword>
<feature type="transmembrane region" description="Helical" evidence="7">
    <location>
        <begin position="486"/>
        <end position="510"/>
    </location>
</feature>
<evidence type="ECO:0000256" key="5">
    <source>
        <dbReference type="ARBA" id="ARBA00023136"/>
    </source>
</evidence>
<accession>A0A0C5JN76</accession>
<dbReference type="NCBIfam" id="TIGR03007">
    <property type="entry name" value="pepcterm_ChnLen"/>
    <property type="match status" value="1"/>
</dbReference>
<protein>
    <submittedName>
        <fullName evidence="10">Chain length-determining protein</fullName>
    </submittedName>
</protein>
<dbReference type="Pfam" id="PF02706">
    <property type="entry name" value="Wzz"/>
    <property type="match status" value="1"/>
</dbReference>
<feature type="domain" description="Tyrosine-protein kinase G-rich" evidence="9">
    <location>
        <begin position="363"/>
        <end position="443"/>
    </location>
</feature>